<keyword evidence="2" id="KW-1185">Reference proteome</keyword>
<dbReference type="AlphaFoldDB" id="A0A1I2VLL2"/>
<proteinExistence type="predicted"/>
<gene>
    <name evidence="1" type="ORF">SAMN04489864_103116</name>
</gene>
<organism evidence="1 2">
    <name type="scientific">Pedobacter insulae</name>
    <dbReference type="NCBI Taxonomy" id="414048"/>
    <lineage>
        <taxon>Bacteria</taxon>
        <taxon>Pseudomonadati</taxon>
        <taxon>Bacteroidota</taxon>
        <taxon>Sphingobacteriia</taxon>
        <taxon>Sphingobacteriales</taxon>
        <taxon>Sphingobacteriaceae</taxon>
        <taxon>Pedobacter</taxon>
    </lineage>
</organism>
<dbReference type="RefSeq" id="WP_090992635.1">
    <property type="nucleotide sequence ID" value="NZ_FOPP01000003.1"/>
</dbReference>
<accession>A0A1I2VLL2</accession>
<evidence type="ECO:0000313" key="2">
    <source>
        <dbReference type="Proteomes" id="UP000199666"/>
    </source>
</evidence>
<dbReference type="EMBL" id="FOPP01000003">
    <property type="protein sequence ID" value="SFG90020.1"/>
    <property type="molecule type" value="Genomic_DNA"/>
</dbReference>
<protein>
    <submittedName>
        <fullName evidence="1">Uncharacterized protein</fullName>
    </submittedName>
</protein>
<dbReference type="STRING" id="414048.SAMN04489864_103116"/>
<sequence length="168" mass="18678">MKKFLIAFAIIIVAHLGCKKQEIGERGPCACSPLSYPYLSLVIKNAAGEDLLNLKTNNSFTVNHIKLYVLDANGQTKNVDFGIRPPFSYGSNQFTFHQLHAQNIVALTASTNGTFYLQLGDRTPYKLNLKLNTTTSKIEKLLVNEVEAPIENGSLQGYTDGNIFYLEF</sequence>
<evidence type="ECO:0000313" key="1">
    <source>
        <dbReference type="EMBL" id="SFG90020.1"/>
    </source>
</evidence>
<dbReference type="Proteomes" id="UP000199666">
    <property type="component" value="Unassembled WGS sequence"/>
</dbReference>
<dbReference type="OrthoDB" id="757813at2"/>
<name>A0A1I2VLL2_9SPHI</name>
<reference evidence="1 2" key="1">
    <citation type="submission" date="2016-10" db="EMBL/GenBank/DDBJ databases">
        <authorList>
            <person name="de Groot N.N."/>
        </authorList>
    </citation>
    <scope>NUCLEOTIDE SEQUENCE [LARGE SCALE GENOMIC DNA]</scope>
    <source>
        <strain evidence="1 2">DSM 18684</strain>
    </source>
</reference>